<feature type="domain" description="Acyl-CoA oxidase/dehydrogenase middle" evidence="8">
    <location>
        <begin position="123"/>
        <end position="207"/>
    </location>
</feature>
<dbReference type="SUPFAM" id="SSF56645">
    <property type="entry name" value="Acyl-CoA dehydrogenase NM domain-like"/>
    <property type="match status" value="1"/>
</dbReference>
<sequence>MNGERKAGTGADEQQGSDAGALRAEVRSWLAQNWDPDMALIDWRRLLIDEGWGVPSYPREWLGRGLPRWADAVVAEEIEAAGAVGNPLGVGAGLAAPTILAHGSDDLRTRFLRPILTGEQTWCQLFSEPGAGSDLAGLVTGAHLDGDEWVVSGQKVWNTSADHADFGLLLARTDTSVPKHQGLTYFVLPMRQPGVEVRPLRQMNGHSSFNEVFLSEARIPVDHVVGEVGGGWSVASTTLQYERRFGAMRQHDFAGRSGKAIDEARREAKRHAETYKWYPQRAGRVDLVLELARSLGQDQDPILRQEIAKLLSLHRASAWTAERARIALKRGARPSAEGSLGKLANSQIARQAASVHSLIAGTHSMLTGPESLMGGVIAEVLVSTPAQSIAGGTDQIQRNIVGEKMLGLPKEPSVETGRAFRDVRRSG</sequence>
<organism evidence="10 11">
    <name type="scientific">Rhodococcus pseudokoreensis</name>
    <dbReference type="NCBI Taxonomy" id="2811421"/>
    <lineage>
        <taxon>Bacteria</taxon>
        <taxon>Bacillati</taxon>
        <taxon>Actinomycetota</taxon>
        <taxon>Actinomycetes</taxon>
        <taxon>Mycobacteriales</taxon>
        <taxon>Nocardiaceae</taxon>
        <taxon>Rhodococcus</taxon>
    </lineage>
</organism>
<evidence type="ECO:0000256" key="4">
    <source>
        <dbReference type="ARBA" id="ARBA00022827"/>
    </source>
</evidence>
<evidence type="ECO:0000259" key="9">
    <source>
        <dbReference type="Pfam" id="PF02771"/>
    </source>
</evidence>
<dbReference type="RefSeq" id="WP_206007204.1">
    <property type="nucleotide sequence ID" value="NZ_CP070619.1"/>
</dbReference>
<dbReference type="InterPro" id="IPR009075">
    <property type="entry name" value="AcylCo_DH/oxidase_C"/>
</dbReference>
<comment type="similarity">
    <text evidence="2 6">Belongs to the acyl-CoA dehydrogenase family.</text>
</comment>
<accession>A0A974W511</accession>
<dbReference type="InterPro" id="IPR036250">
    <property type="entry name" value="AcylCo_DH-like_C"/>
</dbReference>
<evidence type="ECO:0000313" key="11">
    <source>
        <dbReference type="Proteomes" id="UP000662986"/>
    </source>
</evidence>
<dbReference type="PANTHER" id="PTHR43292">
    <property type="entry name" value="ACYL-COA DEHYDROGENASE"/>
    <property type="match status" value="1"/>
</dbReference>
<dbReference type="EMBL" id="CP070619">
    <property type="protein sequence ID" value="QSE90782.1"/>
    <property type="molecule type" value="Genomic_DNA"/>
</dbReference>
<keyword evidence="11" id="KW-1185">Reference proteome</keyword>
<dbReference type="Proteomes" id="UP000662986">
    <property type="component" value="Chromosome"/>
</dbReference>
<dbReference type="InterPro" id="IPR013786">
    <property type="entry name" value="AcylCoA_DH/ox_N"/>
</dbReference>
<evidence type="ECO:0000256" key="6">
    <source>
        <dbReference type="RuleBase" id="RU362125"/>
    </source>
</evidence>
<evidence type="ECO:0000256" key="2">
    <source>
        <dbReference type="ARBA" id="ARBA00009347"/>
    </source>
</evidence>
<reference evidence="10 11" key="1">
    <citation type="journal article" date="2021" name="Microbiol. Resour. Announc.">
        <title>Complete Genome Sequences of Two Rhodococcus sp. Strains with Large and Linear Chromosomes, Isolated from Apple Rhizosphere.</title>
        <authorList>
            <person name="Benning S."/>
            <person name="Brugnone N."/>
            <person name="Siani R."/>
            <person name="Kublik S."/>
            <person name="Schloter M."/>
            <person name="Rad V."/>
        </authorList>
    </citation>
    <scope>NUCLEOTIDE SEQUENCE [LARGE SCALE GENOMIC DNA]</scope>
    <source>
        <strain evidence="10 11">R79</strain>
    </source>
</reference>
<evidence type="ECO:0000256" key="1">
    <source>
        <dbReference type="ARBA" id="ARBA00001974"/>
    </source>
</evidence>
<dbReference type="Gene3D" id="1.10.540.10">
    <property type="entry name" value="Acyl-CoA dehydrogenase/oxidase, N-terminal domain"/>
    <property type="match status" value="1"/>
</dbReference>
<dbReference type="Pfam" id="PF00441">
    <property type="entry name" value="Acyl-CoA_dh_1"/>
    <property type="match status" value="1"/>
</dbReference>
<dbReference type="InterPro" id="IPR046373">
    <property type="entry name" value="Acyl-CoA_Oxase/DH_mid-dom_sf"/>
</dbReference>
<dbReference type="Gene3D" id="1.20.140.10">
    <property type="entry name" value="Butyryl-CoA Dehydrogenase, subunit A, domain 3"/>
    <property type="match status" value="1"/>
</dbReference>
<dbReference type="Pfam" id="PF02771">
    <property type="entry name" value="Acyl-CoA_dh_N"/>
    <property type="match status" value="1"/>
</dbReference>
<comment type="cofactor">
    <cofactor evidence="1 6">
        <name>FAD</name>
        <dbReference type="ChEBI" id="CHEBI:57692"/>
    </cofactor>
</comment>
<protein>
    <submittedName>
        <fullName evidence="10">Acyl-CoA dehydrogenase family protein</fullName>
    </submittedName>
</protein>
<evidence type="ECO:0000256" key="3">
    <source>
        <dbReference type="ARBA" id="ARBA00022630"/>
    </source>
</evidence>
<evidence type="ECO:0000259" key="7">
    <source>
        <dbReference type="Pfam" id="PF00441"/>
    </source>
</evidence>
<name>A0A974W511_9NOCA</name>
<dbReference type="Gene3D" id="2.40.110.10">
    <property type="entry name" value="Butyryl-CoA Dehydrogenase, subunit A, domain 2"/>
    <property type="match status" value="1"/>
</dbReference>
<dbReference type="Pfam" id="PF02770">
    <property type="entry name" value="Acyl-CoA_dh_M"/>
    <property type="match status" value="1"/>
</dbReference>
<dbReference type="InterPro" id="IPR052161">
    <property type="entry name" value="Mycobact_Acyl-CoA_DH"/>
</dbReference>
<dbReference type="InterPro" id="IPR037069">
    <property type="entry name" value="AcylCoA_DH/ox_N_sf"/>
</dbReference>
<evidence type="ECO:0000259" key="8">
    <source>
        <dbReference type="Pfam" id="PF02770"/>
    </source>
</evidence>
<dbReference type="InterPro" id="IPR009100">
    <property type="entry name" value="AcylCoA_DH/oxidase_NM_dom_sf"/>
</dbReference>
<feature type="domain" description="Acyl-CoA dehydrogenase/oxidase N-terminal" evidence="9">
    <location>
        <begin position="22"/>
        <end position="119"/>
    </location>
</feature>
<reference evidence="10 11" key="2">
    <citation type="journal article" date="2022" name="Arch. Microbiol.">
        <title>Rhodococcus pseudokoreensis sp. nov. isolated from the rhizosphere of young M26 apple rootstocks.</title>
        <authorList>
            <person name="Kampfer P."/>
            <person name="Glaeser S.P."/>
            <person name="Blom J."/>
            <person name="Wolf J."/>
            <person name="Benning S."/>
            <person name="Schloter M."/>
            <person name="Neumann-Schaal M."/>
        </authorList>
    </citation>
    <scope>NUCLEOTIDE SEQUENCE [LARGE SCALE GENOMIC DNA]</scope>
    <source>
        <strain evidence="10 11">R79</strain>
    </source>
</reference>
<gene>
    <name evidence="10" type="ORF">JWS13_20205</name>
</gene>
<keyword evidence="3 6" id="KW-0285">Flavoprotein</keyword>
<feature type="domain" description="Acyl-CoA dehydrogenase/oxidase C-terminal" evidence="7">
    <location>
        <begin position="288"/>
        <end position="405"/>
    </location>
</feature>
<dbReference type="InterPro" id="IPR006091">
    <property type="entry name" value="Acyl-CoA_Oxase/DH_mid-dom"/>
</dbReference>
<dbReference type="SUPFAM" id="SSF47203">
    <property type="entry name" value="Acyl-CoA dehydrogenase C-terminal domain-like"/>
    <property type="match status" value="1"/>
</dbReference>
<keyword evidence="4 6" id="KW-0274">FAD</keyword>
<keyword evidence="5 6" id="KW-0560">Oxidoreductase</keyword>
<proteinExistence type="inferred from homology"/>
<dbReference type="PANTHER" id="PTHR43292:SF4">
    <property type="entry name" value="ACYL-COA DEHYDROGENASE FADE34"/>
    <property type="match status" value="1"/>
</dbReference>
<evidence type="ECO:0000256" key="5">
    <source>
        <dbReference type="ARBA" id="ARBA00023002"/>
    </source>
</evidence>
<evidence type="ECO:0000313" key="10">
    <source>
        <dbReference type="EMBL" id="QSE90782.1"/>
    </source>
</evidence>